<organism evidence="2 3">
    <name type="scientific">Microbacterium ulmi</name>
    <dbReference type="NCBI Taxonomy" id="179095"/>
    <lineage>
        <taxon>Bacteria</taxon>
        <taxon>Bacillati</taxon>
        <taxon>Actinomycetota</taxon>
        <taxon>Actinomycetes</taxon>
        <taxon>Micrococcales</taxon>
        <taxon>Microbacteriaceae</taxon>
        <taxon>Microbacterium</taxon>
    </lineage>
</organism>
<protein>
    <recommendedName>
        <fullName evidence="4">ABC transporter ATP-binding protein</fullName>
    </recommendedName>
</protein>
<evidence type="ECO:0008006" key="4">
    <source>
        <dbReference type="Google" id="ProtNLM"/>
    </source>
</evidence>
<evidence type="ECO:0000256" key="1">
    <source>
        <dbReference type="SAM" id="MobiDB-lite"/>
    </source>
</evidence>
<gene>
    <name evidence="2" type="ORF">HLA99_13740</name>
</gene>
<proteinExistence type="predicted"/>
<dbReference type="EMBL" id="JABEMB010000026">
    <property type="protein sequence ID" value="NNH04910.1"/>
    <property type="molecule type" value="Genomic_DNA"/>
</dbReference>
<name>A0A7Y2M1S6_9MICO</name>
<feature type="region of interest" description="Disordered" evidence="1">
    <location>
        <begin position="197"/>
        <end position="221"/>
    </location>
</feature>
<reference evidence="2 3" key="1">
    <citation type="submission" date="2020-05" db="EMBL/GenBank/DDBJ databases">
        <title>MicrobeNet Type strains.</title>
        <authorList>
            <person name="Nicholson A.C."/>
        </authorList>
    </citation>
    <scope>NUCLEOTIDE SEQUENCE [LARGE SCALE GENOMIC DNA]</scope>
    <source>
        <strain evidence="2 3">JCM 14282</strain>
    </source>
</reference>
<dbReference type="AlphaFoldDB" id="A0A7Y2M1S6"/>
<accession>A0A7Y2M1S6</accession>
<evidence type="ECO:0000313" key="2">
    <source>
        <dbReference type="EMBL" id="NNH04910.1"/>
    </source>
</evidence>
<sequence length="221" mass="23205">MRVELSGVSKGRRGVALPETTAAFASGRASLVVAETEQRPTVLGLIASGRMRPDSGSVTIDGEADAGALRRRVALIDAPDVSDPAPNVALAGVIAEELMFAGLRSDPISARRWLHQHGVRGLSRVPIADVVPAVRLRLLLELAVLRPGVDAIVLVSPDRHGGDPRSWWALAGEFAARGLAVLVISGEASAALLAATPKTSRPRPDRLRLRAGAPLARGARR</sequence>
<feature type="compositionally biased region" description="Low complexity" evidence="1">
    <location>
        <begin position="210"/>
        <end position="221"/>
    </location>
</feature>
<keyword evidence="3" id="KW-1185">Reference proteome</keyword>
<dbReference type="Proteomes" id="UP000543598">
    <property type="component" value="Unassembled WGS sequence"/>
</dbReference>
<evidence type="ECO:0000313" key="3">
    <source>
        <dbReference type="Proteomes" id="UP000543598"/>
    </source>
</evidence>
<comment type="caution">
    <text evidence="2">The sequence shown here is derived from an EMBL/GenBank/DDBJ whole genome shotgun (WGS) entry which is preliminary data.</text>
</comment>
<dbReference type="RefSeq" id="WP_167036975.1">
    <property type="nucleotide sequence ID" value="NZ_BAAANA010000001.1"/>
</dbReference>